<dbReference type="PANTHER" id="PTHR42812">
    <property type="entry name" value="BETA-XYLOSIDASE"/>
    <property type="match status" value="1"/>
</dbReference>
<feature type="active site" description="Proton acceptor" evidence="4">
    <location>
        <position position="48"/>
    </location>
</feature>
<evidence type="ECO:0000256" key="1">
    <source>
        <dbReference type="ARBA" id="ARBA00009865"/>
    </source>
</evidence>
<dbReference type="InterPro" id="IPR013320">
    <property type="entry name" value="ConA-like_dom_sf"/>
</dbReference>
<dbReference type="Proteomes" id="UP000675747">
    <property type="component" value="Unassembled WGS sequence"/>
</dbReference>
<feature type="chain" id="PRO_5042774421" evidence="7">
    <location>
        <begin position="20"/>
        <end position="570"/>
    </location>
</feature>
<dbReference type="Gene3D" id="2.115.10.20">
    <property type="entry name" value="Glycosyl hydrolase domain, family 43"/>
    <property type="match status" value="1"/>
</dbReference>
<comment type="similarity">
    <text evidence="1 6">Belongs to the glycosyl hydrolase 43 family.</text>
</comment>
<dbReference type="EMBL" id="JAGQFT020000011">
    <property type="protein sequence ID" value="MBS7458507.1"/>
    <property type="molecule type" value="Genomic_DNA"/>
</dbReference>
<accession>A0A8J8AYT8</accession>
<evidence type="ECO:0000256" key="5">
    <source>
        <dbReference type="PIRSR" id="PIRSR606710-2"/>
    </source>
</evidence>
<dbReference type="CDD" id="cd09001">
    <property type="entry name" value="GH43_FsAxh1-like"/>
    <property type="match status" value="1"/>
</dbReference>
<evidence type="ECO:0000313" key="10">
    <source>
        <dbReference type="EMBL" id="MBS7458507.1"/>
    </source>
</evidence>
<dbReference type="Gene3D" id="2.60.120.200">
    <property type="match status" value="1"/>
</dbReference>
<feature type="site" description="Important for catalytic activity, responsible for pKa modulation of the active site Glu and correct orientation of both the proton donor and substrate" evidence="5">
    <location>
        <position position="156"/>
    </location>
</feature>
<gene>
    <name evidence="10" type="ORF">KB893_015315</name>
    <name evidence="9" type="ORF">KB893_16310</name>
</gene>
<dbReference type="Pfam" id="PF04616">
    <property type="entry name" value="Glyco_hydro_43"/>
    <property type="match status" value="1"/>
</dbReference>
<reference evidence="9" key="2">
    <citation type="submission" date="2021-04" db="EMBL/GenBank/DDBJ databases">
        <authorList>
            <person name="Karlyshev A.V."/>
        </authorList>
    </citation>
    <scope>NUCLEOTIDE SEQUENCE</scope>
    <source>
        <strain evidence="9">LMG 29479</strain>
    </source>
</reference>
<evidence type="ECO:0000256" key="2">
    <source>
        <dbReference type="ARBA" id="ARBA00022801"/>
    </source>
</evidence>
<name>A0A8J8AYT8_9GAMM</name>
<keyword evidence="3 6" id="KW-0326">Glycosidase</keyword>
<dbReference type="PANTHER" id="PTHR42812:SF12">
    <property type="entry name" value="BETA-XYLOSIDASE-RELATED"/>
    <property type="match status" value="1"/>
</dbReference>
<proteinExistence type="inferred from homology"/>
<reference evidence="10 11" key="1">
    <citation type="journal article" date="2021" name="Microbiol. Resour. Announc.">
        <title>Draft Genome Sequence of Coralloluteibacterium stylophorae LMG 29479T.</title>
        <authorList>
            <person name="Karlyshev A.V."/>
            <person name="Kudryashova E.B."/>
            <person name="Ariskina E.V."/>
            <person name="Conroy A.P."/>
            <person name="Abidueva E.Y."/>
        </authorList>
    </citation>
    <scope>NUCLEOTIDE SEQUENCE [LARGE SCALE GENOMIC DNA]</scope>
    <source>
        <strain evidence="10 11">LMG 29479</strain>
    </source>
</reference>
<dbReference type="InterPro" id="IPR006710">
    <property type="entry name" value="Glyco_hydro_43"/>
</dbReference>
<evidence type="ECO:0000256" key="6">
    <source>
        <dbReference type="RuleBase" id="RU361187"/>
    </source>
</evidence>
<dbReference type="Pfam" id="PF17851">
    <property type="entry name" value="GH43_C2"/>
    <property type="match status" value="1"/>
</dbReference>
<comment type="caution">
    <text evidence="9">The sequence shown here is derived from an EMBL/GenBank/DDBJ whole genome shotgun (WGS) entry which is preliminary data.</text>
</comment>
<evidence type="ECO:0000256" key="3">
    <source>
        <dbReference type="ARBA" id="ARBA00023295"/>
    </source>
</evidence>
<evidence type="ECO:0000313" key="11">
    <source>
        <dbReference type="Proteomes" id="UP000675747"/>
    </source>
</evidence>
<feature type="signal peptide" evidence="7">
    <location>
        <begin position="1"/>
        <end position="19"/>
    </location>
</feature>
<keyword evidence="7" id="KW-0732">Signal</keyword>
<dbReference type="SUPFAM" id="SSF75005">
    <property type="entry name" value="Arabinanase/levansucrase/invertase"/>
    <property type="match status" value="1"/>
</dbReference>
<organism evidence="9">
    <name type="scientific">Coralloluteibacterium stylophorae</name>
    <dbReference type="NCBI Taxonomy" id="1776034"/>
    <lineage>
        <taxon>Bacteria</taxon>
        <taxon>Pseudomonadati</taxon>
        <taxon>Pseudomonadota</taxon>
        <taxon>Gammaproteobacteria</taxon>
        <taxon>Lysobacterales</taxon>
        <taxon>Lysobacteraceae</taxon>
        <taxon>Coralloluteibacterium</taxon>
    </lineage>
</organism>
<feature type="domain" description="Beta-xylosidase C-terminal Concanavalin A-like" evidence="8">
    <location>
        <begin position="356"/>
        <end position="569"/>
    </location>
</feature>
<dbReference type="SUPFAM" id="SSF49899">
    <property type="entry name" value="Concanavalin A-like lectins/glucanases"/>
    <property type="match status" value="1"/>
</dbReference>
<dbReference type="InterPro" id="IPR041542">
    <property type="entry name" value="GH43_C2"/>
</dbReference>
<dbReference type="EMBL" id="JAGQFT010000227">
    <property type="protein sequence ID" value="MBR0564051.1"/>
    <property type="molecule type" value="Genomic_DNA"/>
</dbReference>
<dbReference type="AlphaFoldDB" id="A0A8J8AYT8"/>
<dbReference type="RefSeq" id="WP_211927918.1">
    <property type="nucleotide sequence ID" value="NZ_JAGQFT020000011.1"/>
</dbReference>
<evidence type="ECO:0000259" key="8">
    <source>
        <dbReference type="Pfam" id="PF17851"/>
    </source>
</evidence>
<evidence type="ECO:0000256" key="4">
    <source>
        <dbReference type="PIRSR" id="PIRSR606710-1"/>
    </source>
</evidence>
<protein>
    <submittedName>
        <fullName evidence="9">Glycoside hydrolase 43 family protein</fullName>
    </submittedName>
</protein>
<evidence type="ECO:0000256" key="7">
    <source>
        <dbReference type="SAM" id="SignalP"/>
    </source>
</evidence>
<feature type="active site" description="Proton donor" evidence="4">
    <location>
        <position position="225"/>
    </location>
</feature>
<dbReference type="GO" id="GO:0005975">
    <property type="term" value="P:carbohydrate metabolic process"/>
    <property type="evidence" value="ECO:0007669"/>
    <property type="project" value="InterPro"/>
</dbReference>
<keyword evidence="2 6" id="KW-0378">Hydrolase</keyword>
<sequence length="570" mass="61943">MPRIPTFVLALLLSASASAQPPLPAGVWSPDRGDGTYANPVLAGDYSDPDVVRVGDDYYLTASSFTNVPGLPVLHSRDLVNWTLVGHALPRLPQEAHHAVPRRGGGVWAPSIRHRDGLFRIYWGDPDFGIYTVSARDPAGPWSAPVRVDDAVGAIDPAPFWDDDGQGWLVHAYAKSRSGRINEIVLKRLNADGTRTVGEEQVIVDGDALPPVDTSDGRKRWVVIEGPKLYKRGGEYLLFAPAGGVKGGWQGVFRARDIRGPYAARNVLDQGATPVNGPHQGAWVDTPQGGDWFVHFSDADAYGRRVHLQPLRWGADGWPLIGERQPGTDRGQPVLRHAKPRTADASREVPTVDDAFDRGFHLGWQWQANPAADWVDRSVDGVLRLKSASSPRNLWESGQLLAQKLPGTSFAATVRLVFAPVARGERAGLALFGADYGWIGIDNGDDGPRLVQVARRGASEDRPEAVHAGPMVAAAPVWLRVEVEPVTVAVDPPADPTRYWPAMTRATHARARFSYSLDGREFVRLGDPVTVLPGRWVGAQLGLFAQSPSGTPAYTATRVGFADFDDFEVR</sequence>
<evidence type="ECO:0000313" key="9">
    <source>
        <dbReference type="EMBL" id="MBR0564051.1"/>
    </source>
</evidence>
<keyword evidence="11" id="KW-1185">Reference proteome</keyword>
<dbReference type="GO" id="GO:0004553">
    <property type="term" value="F:hydrolase activity, hydrolyzing O-glycosyl compounds"/>
    <property type="evidence" value="ECO:0007669"/>
    <property type="project" value="InterPro"/>
</dbReference>
<dbReference type="InterPro" id="IPR051795">
    <property type="entry name" value="Glycosyl_Hydrlase_43"/>
</dbReference>
<dbReference type="InterPro" id="IPR023296">
    <property type="entry name" value="Glyco_hydro_beta-prop_sf"/>
</dbReference>